<keyword evidence="5" id="KW-0255">Endonuclease</keyword>
<feature type="domain" description="HTH myb-type" evidence="15">
    <location>
        <begin position="668"/>
        <end position="727"/>
    </location>
</feature>
<evidence type="ECO:0000256" key="7">
    <source>
        <dbReference type="ARBA" id="ARBA00022801"/>
    </source>
</evidence>
<evidence type="ECO:0000256" key="13">
    <source>
        <dbReference type="ARBA" id="ARBA00038112"/>
    </source>
</evidence>
<keyword evidence="8" id="KW-0460">Magnesium</keyword>
<dbReference type="GO" id="GO:0009650">
    <property type="term" value="P:UV protection"/>
    <property type="evidence" value="ECO:0007669"/>
    <property type="project" value="UniProtKB-ARBA"/>
</dbReference>
<comment type="similarity">
    <text evidence="13">Belongs to the XPG/RAD2 endonuclease family. GEN subfamily.</text>
</comment>
<dbReference type="GO" id="GO:0010597">
    <property type="term" value="P:green leaf volatile biosynthetic process"/>
    <property type="evidence" value="ECO:0007669"/>
    <property type="project" value="UniProtKB-ARBA"/>
</dbReference>
<dbReference type="PANTHER" id="PTHR31442">
    <property type="entry name" value="HOMEODOMAIN-LIKE SUPERFAMILY PROTEIN-RELATED"/>
    <property type="match status" value="1"/>
</dbReference>
<keyword evidence="9" id="KW-0805">Transcription regulation</keyword>
<dbReference type="Gene3D" id="1.10.10.60">
    <property type="entry name" value="Homeodomain-like"/>
    <property type="match status" value="1"/>
</dbReference>
<keyword evidence="7" id="KW-0378">Hydrolase</keyword>
<dbReference type="InterPro" id="IPR006086">
    <property type="entry name" value="XPG-I_dom"/>
</dbReference>
<feature type="region of interest" description="Disordered" evidence="14">
    <location>
        <begin position="621"/>
        <end position="672"/>
    </location>
</feature>
<keyword evidence="11" id="KW-0234">DNA repair</keyword>
<evidence type="ECO:0000256" key="2">
    <source>
        <dbReference type="ARBA" id="ARBA00004123"/>
    </source>
</evidence>
<dbReference type="SUPFAM" id="SSF46689">
    <property type="entry name" value="Homeodomain-like"/>
    <property type="match status" value="1"/>
</dbReference>
<dbReference type="InterPro" id="IPR006447">
    <property type="entry name" value="Myb_dom_plants"/>
</dbReference>
<reference evidence="16 17" key="1">
    <citation type="submission" date="2018-04" db="EMBL/GenBank/DDBJ databases">
        <authorList>
            <person name="Vogel A."/>
        </authorList>
    </citation>
    <scope>NUCLEOTIDE SEQUENCE [LARGE SCALE GENOMIC DNA]</scope>
</reference>
<evidence type="ECO:0000256" key="5">
    <source>
        <dbReference type="ARBA" id="ARBA00022759"/>
    </source>
</evidence>
<keyword evidence="3" id="KW-0540">Nuclease</keyword>
<comment type="subcellular location">
    <subcellularLocation>
        <location evidence="2">Nucleus</location>
    </subcellularLocation>
</comment>
<gene>
    <name evidence="16" type="ORF">CCAM_LOCUS27747</name>
</gene>
<dbReference type="InterPro" id="IPR009057">
    <property type="entry name" value="Homeodomain-like_sf"/>
</dbReference>
<feature type="region of interest" description="Disordered" evidence="14">
    <location>
        <begin position="1008"/>
        <end position="1032"/>
    </location>
</feature>
<organism evidence="16 17">
    <name type="scientific">Cuscuta campestris</name>
    <dbReference type="NCBI Taxonomy" id="132261"/>
    <lineage>
        <taxon>Eukaryota</taxon>
        <taxon>Viridiplantae</taxon>
        <taxon>Streptophyta</taxon>
        <taxon>Embryophyta</taxon>
        <taxon>Tracheophyta</taxon>
        <taxon>Spermatophyta</taxon>
        <taxon>Magnoliopsida</taxon>
        <taxon>eudicotyledons</taxon>
        <taxon>Gunneridae</taxon>
        <taxon>Pentapetalae</taxon>
        <taxon>asterids</taxon>
        <taxon>lamiids</taxon>
        <taxon>Solanales</taxon>
        <taxon>Convolvulaceae</taxon>
        <taxon>Cuscuteae</taxon>
        <taxon>Cuscuta</taxon>
        <taxon>Cuscuta subgen. Grammica</taxon>
        <taxon>Cuscuta sect. Cleistogrammica</taxon>
    </lineage>
</organism>
<proteinExistence type="inferred from homology"/>
<dbReference type="GO" id="GO:0048256">
    <property type="term" value="F:flap endonuclease activity"/>
    <property type="evidence" value="ECO:0007669"/>
    <property type="project" value="UniProtKB-ARBA"/>
</dbReference>
<evidence type="ECO:0000259" key="15">
    <source>
        <dbReference type="PROSITE" id="PS51294"/>
    </source>
</evidence>
<dbReference type="InterPro" id="IPR001005">
    <property type="entry name" value="SANT/Myb"/>
</dbReference>
<evidence type="ECO:0000313" key="16">
    <source>
        <dbReference type="EMBL" id="VFQ85971.1"/>
    </source>
</evidence>
<evidence type="ECO:0000256" key="3">
    <source>
        <dbReference type="ARBA" id="ARBA00022722"/>
    </source>
</evidence>
<evidence type="ECO:0000256" key="10">
    <source>
        <dbReference type="ARBA" id="ARBA00023163"/>
    </source>
</evidence>
<dbReference type="Gene3D" id="3.40.50.1010">
    <property type="entry name" value="5'-nuclease"/>
    <property type="match status" value="1"/>
</dbReference>
<dbReference type="PANTHER" id="PTHR31442:SF28">
    <property type="entry name" value="TWO-COMPONENT RESPONSE REGULATOR ORR26"/>
    <property type="match status" value="1"/>
</dbReference>
<dbReference type="GO" id="GO:0046872">
    <property type="term" value="F:metal ion binding"/>
    <property type="evidence" value="ECO:0007669"/>
    <property type="project" value="UniProtKB-KW"/>
</dbReference>
<evidence type="ECO:0000256" key="1">
    <source>
        <dbReference type="ARBA" id="ARBA00001946"/>
    </source>
</evidence>
<evidence type="ECO:0000256" key="8">
    <source>
        <dbReference type="ARBA" id="ARBA00022842"/>
    </source>
</evidence>
<dbReference type="SMART" id="SM00484">
    <property type="entry name" value="XPGI"/>
    <property type="match status" value="1"/>
</dbReference>
<dbReference type="OrthoDB" id="2959108at2759"/>
<keyword evidence="17" id="KW-1185">Reference proteome</keyword>
<dbReference type="FunFam" id="1.10.10.60:FF:000007">
    <property type="entry name" value="Two-component response regulator"/>
    <property type="match status" value="1"/>
</dbReference>
<evidence type="ECO:0000256" key="11">
    <source>
        <dbReference type="ARBA" id="ARBA00023204"/>
    </source>
</evidence>
<dbReference type="NCBIfam" id="TIGR01557">
    <property type="entry name" value="myb_SHAQKYF"/>
    <property type="match status" value="1"/>
</dbReference>
<feature type="compositionally biased region" description="Polar residues" evidence="14">
    <location>
        <begin position="1008"/>
        <end position="1030"/>
    </location>
</feature>
<dbReference type="EMBL" id="OOIL02003033">
    <property type="protein sequence ID" value="VFQ85971.1"/>
    <property type="molecule type" value="Genomic_DNA"/>
</dbReference>
<name>A0A484MAS5_9ASTE</name>
<dbReference type="Pfam" id="PF00867">
    <property type="entry name" value="XPG_I"/>
    <property type="match status" value="1"/>
</dbReference>
<dbReference type="InterPro" id="IPR036279">
    <property type="entry name" value="5-3_exonuclease_C_sf"/>
</dbReference>
<dbReference type="InterPro" id="IPR017930">
    <property type="entry name" value="Myb_dom"/>
</dbReference>
<keyword evidence="12" id="KW-0539">Nucleus</keyword>
<evidence type="ECO:0000313" key="17">
    <source>
        <dbReference type="Proteomes" id="UP000595140"/>
    </source>
</evidence>
<evidence type="ECO:0000256" key="4">
    <source>
        <dbReference type="ARBA" id="ARBA00022723"/>
    </source>
</evidence>
<evidence type="ECO:0000256" key="12">
    <source>
        <dbReference type="ARBA" id="ARBA00023242"/>
    </source>
</evidence>
<dbReference type="SUPFAM" id="SSF47807">
    <property type="entry name" value="5' to 3' exonuclease, C-terminal subdomain"/>
    <property type="match status" value="1"/>
</dbReference>
<dbReference type="Pfam" id="PF00249">
    <property type="entry name" value="Myb_DNA-binding"/>
    <property type="match status" value="1"/>
</dbReference>
<dbReference type="GO" id="GO:0003700">
    <property type="term" value="F:DNA-binding transcription factor activity"/>
    <property type="evidence" value="ECO:0007669"/>
    <property type="project" value="InterPro"/>
</dbReference>
<dbReference type="Proteomes" id="UP000595140">
    <property type="component" value="Unassembled WGS sequence"/>
</dbReference>
<dbReference type="GO" id="GO:0000976">
    <property type="term" value="F:transcription cis-regulatory region binding"/>
    <property type="evidence" value="ECO:0007669"/>
    <property type="project" value="UniProtKB-ARBA"/>
</dbReference>
<accession>A0A484MAS5</accession>
<dbReference type="FunFam" id="1.10.150.20:FF:000030">
    <property type="entry name" value="Flap endonuclease GEN-like 1"/>
    <property type="match status" value="1"/>
</dbReference>
<dbReference type="InterPro" id="IPR044841">
    <property type="entry name" value="LUX/BOA-like"/>
</dbReference>
<sequence>MPVLKAKGEAEALCAELNREGLVDACVTADSDVFLFGATCVIKHIHPNSKDPFECYYMSDIEAGLGLTRNHLIAISILVGNDHNLSGVRGIGLETARRFAKSFSKDEILDRLLEISRGGTVESNDIASAEGGDFVACSESPRKPKLPHCSYCGHPGSKRAHLKSGCEFCSNTGEDCKQKAPGFTCSCSSCDMDRKENEQRKNENWHIKVCRKIAMEDFPHDLIIKMYLQNDNRHGDDGRKKISWTNPKTDMLVDYLAFHQQWDPSYTRKRMLPMLSTLFLRDVAASNPENLLLYGQYEFDHIKRQENMKSNVFEYLTEDPDRMEIHFKKTGRADEVIDLTEEPDGTELNIKKTEIADELIDYTEDHGKAIHTTADDTHTVTFKKPDWTPETSRRGDEENYLTNDEFELHDEAGRDEVIIDLTEELDDGPEIHKEDGCCYLSTDEDIELVRKAFPEKVNQFLKQKELIEAKSARKRRGLPESSEPSGEIQLRINMGTRKKICLLVFGDDCICQNLVSEVLQHCTYEVLHIGRATDAMNAICKRKDALSLVLTNLNRLSTKGAEIIQVIEKELNLRVSSMMPREVELDTEGKECNVSSYLIDFMDMNDMRELWQSAARKAASGVEENGYKKSDALTSHVETSDCEERNQGQNRKRKETEEGMETSEECETKKKPRLNWTPDMHQRFVEAIQKLGYDKAVPKKIVEFMNEPGLTREHVASHLQKYRTNLKKGQESSTDFSYGLNLTKESTKPLYGSSLSTLNCNPSQRYSSPFDGNSSVFSTPSPLIRQSYLLNPNLLASMSTLAVQPHIHHDNSNQGVLSHVLSPKLSSFDTMLHRKQMNCEGPMEFQPSFVPKMPLRGNFTVYGDEKRSMLLAVPNRRQSSHHSLAINQPNTCDSNFRFLGLRVVNDELQFGDKSSISCTDIQRESSSSLTTDWVSGNADSVSISSGSLNPIPQQQSSLPFLESLVQCEPFPDSFPSFHSGEMSESFISQQQATFPPFYTLYNENSPPGFSAQGISSSTSPEQQLSVQQPTDDSENYAEMFLIDDHQSVSLSVPGNSGNFSSTQQESSSLEVPPAVLEINSYGGEEDISALLDATDAEHPESLWDEDFNDLLFSITN</sequence>
<dbReference type="PROSITE" id="PS51294">
    <property type="entry name" value="HTH_MYB"/>
    <property type="match status" value="1"/>
</dbReference>
<dbReference type="InterPro" id="IPR029060">
    <property type="entry name" value="PIN-like_dom_sf"/>
</dbReference>
<keyword evidence="6" id="KW-0227">DNA damage</keyword>
<evidence type="ECO:0000256" key="9">
    <source>
        <dbReference type="ARBA" id="ARBA00023015"/>
    </source>
</evidence>
<dbReference type="SUPFAM" id="SSF88723">
    <property type="entry name" value="PIN domain-like"/>
    <property type="match status" value="1"/>
</dbReference>
<keyword evidence="10" id="KW-0804">Transcription</keyword>
<dbReference type="GO" id="GO:0005634">
    <property type="term" value="C:nucleus"/>
    <property type="evidence" value="ECO:0007669"/>
    <property type="project" value="UniProtKB-SubCell"/>
</dbReference>
<dbReference type="Gene3D" id="1.10.150.20">
    <property type="entry name" value="5' to 3' exonuclease, C-terminal subdomain"/>
    <property type="match status" value="1"/>
</dbReference>
<protein>
    <recommendedName>
        <fullName evidence="15">HTH myb-type domain-containing protein</fullName>
    </recommendedName>
</protein>
<comment type="cofactor">
    <cofactor evidence="1">
        <name>Mg(2+)</name>
        <dbReference type="ChEBI" id="CHEBI:18420"/>
    </cofactor>
</comment>
<evidence type="ECO:0000256" key="14">
    <source>
        <dbReference type="SAM" id="MobiDB-lite"/>
    </source>
</evidence>
<evidence type="ECO:0000256" key="6">
    <source>
        <dbReference type="ARBA" id="ARBA00022763"/>
    </source>
</evidence>
<dbReference type="GO" id="GO:0006281">
    <property type="term" value="P:DNA repair"/>
    <property type="evidence" value="ECO:0007669"/>
    <property type="project" value="UniProtKB-KW"/>
</dbReference>
<keyword evidence="4" id="KW-0479">Metal-binding</keyword>
<dbReference type="AlphaFoldDB" id="A0A484MAS5"/>